<dbReference type="AlphaFoldDB" id="A0A2W1JX37"/>
<keyword evidence="2" id="KW-0489">Methyltransferase</keyword>
<dbReference type="GO" id="GO:0043770">
    <property type="term" value="F:demethylmenaquinone methyltransferase activity"/>
    <property type="evidence" value="ECO:0007669"/>
    <property type="project" value="UniProtKB-EC"/>
</dbReference>
<sequence length="269" mass="30060">MSDYIHGYDLEEQARLVAQANYWRERLILREVDFAEGDAVLELGCGVGAVLGILGQAYPSLRLAGIDLQSTQIDYARKHLETLELTADLRVGDASQLPWAESQFDQVCTTWFLEHLPQPELALKEAYRVLQPGGRLSLTEPDYMKIRPWPVNSDYDYLISSLCDLLIQSGGSPAMGPRLGPLLESAGFSEVRNQAWGYHYFQTTANQELKKFVEYVDGWLAPTVPQIAQKLGRDPQQLAAGLDFLRQLPHQPDGAITATIFRATGQKPL</sequence>
<organism evidence="2 3">
    <name type="scientific">Acaryochloris thomasi RCC1774</name>
    <dbReference type="NCBI Taxonomy" id="1764569"/>
    <lineage>
        <taxon>Bacteria</taxon>
        <taxon>Bacillati</taxon>
        <taxon>Cyanobacteriota</taxon>
        <taxon>Cyanophyceae</taxon>
        <taxon>Acaryochloridales</taxon>
        <taxon>Acaryochloridaceae</taxon>
        <taxon>Acaryochloris</taxon>
        <taxon>Acaryochloris thomasi</taxon>
    </lineage>
</organism>
<dbReference type="SUPFAM" id="SSF53335">
    <property type="entry name" value="S-adenosyl-L-methionine-dependent methyltransferases"/>
    <property type="match status" value="1"/>
</dbReference>
<dbReference type="CDD" id="cd02440">
    <property type="entry name" value="AdoMet_MTases"/>
    <property type="match status" value="1"/>
</dbReference>
<dbReference type="RefSeq" id="WP_110984994.1">
    <property type="nucleotide sequence ID" value="NZ_CAWNWM010000002.1"/>
</dbReference>
<keyword evidence="2" id="KW-0808">Transferase</keyword>
<comment type="caution">
    <text evidence="2">The sequence shown here is derived from an EMBL/GenBank/DDBJ whole genome shotgun (WGS) entry which is preliminary data.</text>
</comment>
<dbReference type="Gene3D" id="3.40.50.150">
    <property type="entry name" value="Vaccinia Virus protein VP39"/>
    <property type="match status" value="1"/>
</dbReference>
<feature type="domain" description="Methyltransferase type 11" evidence="1">
    <location>
        <begin position="41"/>
        <end position="137"/>
    </location>
</feature>
<reference evidence="2 3" key="1">
    <citation type="journal article" date="2018" name="Sci. Rep.">
        <title>A novel species of the marine cyanobacterium Acaryochloris with a unique pigment content and lifestyle.</title>
        <authorList>
            <person name="Partensky F."/>
            <person name="Six C."/>
            <person name="Ratin M."/>
            <person name="Garczarek L."/>
            <person name="Vaulot D."/>
            <person name="Probert I."/>
            <person name="Calteau A."/>
            <person name="Gourvil P."/>
            <person name="Marie D."/>
            <person name="Grebert T."/>
            <person name="Bouchier C."/>
            <person name="Le Panse S."/>
            <person name="Gachenot M."/>
            <person name="Rodriguez F."/>
            <person name="Garrido J.L."/>
        </authorList>
    </citation>
    <scope>NUCLEOTIDE SEQUENCE [LARGE SCALE GENOMIC DNA]</scope>
    <source>
        <strain evidence="2 3">RCC1774</strain>
    </source>
</reference>
<dbReference type="PANTHER" id="PTHR43591">
    <property type="entry name" value="METHYLTRANSFERASE"/>
    <property type="match status" value="1"/>
</dbReference>
<evidence type="ECO:0000259" key="1">
    <source>
        <dbReference type="Pfam" id="PF08241"/>
    </source>
</evidence>
<dbReference type="GO" id="GO:0032259">
    <property type="term" value="P:methylation"/>
    <property type="evidence" value="ECO:0007669"/>
    <property type="project" value="UniProtKB-KW"/>
</dbReference>
<name>A0A2W1JX37_9CYAN</name>
<dbReference type="GO" id="GO:0008757">
    <property type="term" value="F:S-adenosylmethionine-dependent methyltransferase activity"/>
    <property type="evidence" value="ECO:0007669"/>
    <property type="project" value="InterPro"/>
</dbReference>
<gene>
    <name evidence="2" type="primary">menG_1</name>
    <name evidence="2" type="ORF">C1752_01054</name>
</gene>
<dbReference type="InterPro" id="IPR029063">
    <property type="entry name" value="SAM-dependent_MTases_sf"/>
</dbReference>
<evidence type="ECO:0000313" key="2">
    <source>
        <dbReference type="EMBL" id="PZD74702.1"/>
    </source>
</evidence>
<proteinExistence type="predicted"/>
<accession>A0A2W1JX37</accession>
<dbReference type="OrthoDB" id="9782855at2"/>
<evidence type="ECO:0000313" key="3">
    <source>
        <dbReference type="Proteomes" id="UP000248857"/>
    </source>
</evidence>
<protein>
    <submittedName>
        <fullName evidence="2">Demethylmenaquinone methyltransferase</fullName>
        <ecNumber evidence="2">2.1.1.163</ecNumber>
    </submittedName>
</protein>
<dbReference type="InterPro" id="IPR013216">
    <property type="entry name" value="Methyltransf_11"/>
</dbReference>
<dbReference type="EC" id="2.1.1.163" evidence="2"/>
<dbReference type="Proteomes" id="UP000248857">
    <property type="component" value="Unassembled WGS sequence"/>
</dbReference>
<dbReference type="EMBL" id="PQWO01000002">
    <property type="protein sequence ID" value="PZD74702.1"/>
    <property type="molecule type" value="Genomic_DNA"/>
</dbReference>
<dbReference type="Pfam" id="PF08241">
    <property type="entry name" value="Methyltransf_11"/>
    <property type="match status" value="1"/>
</dbReference>
<keyword evidence="3" id="KW-1185">Reference proteome</keyword>